<reference evidence="1" key="1">
    <citation type="submission" date="2025-08" db="UniProtKB">
        <authorList>
            <consortium name="RefSeq"/>
        </authorList>
    </citation>
    <scope>IDENTIFICATION</scope>
    <source>
        <tissue evidence="1">Muscle</tissue>
    </source>
</reference>
<evidence type="ECO:0000313" key="1">
    <source>
        <dbReference type="RefSeq" id="XP_042598916.1"/>
    </source>
</evidence>
<dbReference type="Proteomes" id="UP001155660">
    <property type="component" value="Chromosome B17"/>
</dbReference>
<proteinExistence type="predicted"/>
<gene>
    <name evidence="1" type="primary">LOC122140211</name>
</gene>
<protein>
    <submittedName>
        <fullName evidence="1">Protein angel homolog 2-like</fullName>
    </submittedName>
</protein>
<dbReference type="GeneID" id="122140211"/>
<dbReference type="KEGG" id="ccar:122140211"/>
<name>A0A9Q9XD40_CYPCA</name>
<accession>A0A9Q9XD40</accession>
<dbReference type="InterPro" id="IPR050410">
    <property type="entry name" value="CCR4/nocturin_mRNA_transcr"/>
</dbReference>
<organism evidence="1">
    <name type="scientific">Cyprinus carpio</name>
    <name type="common">Common carp</name>
    <dbReference type="NCBI Taxonomy" id="7962"/>
    <lineage>
        <taxon>Eukaryota</taxon>
        <taxon>Metazoa</taxon>
        <taxon>Chordata</taxon>
        <taxon>Craniata</taxon>
        <taxon>Vertebrata</taxon>
        <taxon>Euteleostomi</taxon>
        <taxon>Actinopterygii</taxon>
        <taxon>Neopterygii</taxon>
        <taxon>Teleostei</taxon>
        <taxon>Ostariophysi</taxon>
        <taxon>Cypriniformes</taxon>
        <taxon>Cyprinidae</taxon>
        <taxon>Cyprininae</taxon>
        <taxon>Cyprinus</taxon>
    </lineage>
</organism>
<dbReference type="RefSeq" id="XP_042598916.1">
    <property type="nucleotide sequence ID" value="XM_042742982.1"/>
</dbReference>
<dbReference type="PANTHER" id="PTHR12121">
    <property type="entry name" value="CARBON CATABOLITE REPRESSOR PROTEIN 4"/>
    <property type="match status" value="1"/>
</dbReference>
<dbReference type="PANTHER" id="PTHR12121:SF28">
    <property type="entry name" value="PROTEIN ANGEL HOMOLOG 1"/>
    <property type="match status" value="1"/>
</dbReference>
<dbReference type="OrthoDB" id="10253982at2759"/>
<dbReference type="GO" id="GO:0000175">
    <property type="term" value="F:3'-5'-RNA exonuclease activity"/>
    <property type="evidence" value="ECO:0007669"/>
    <property type="project" value="TreeGrafter"/>
</dbReference>
<sequence>MDTFSSRFGHTLHHALSLRSAYSPVQPDTQTSVVSSLNSEGGAMLDYIFYSSRRTEGSGSGCVRVMSCCVLSESAAGLKLLGRLCLLSEADLWSLRGLPNETFPSDHLSLIVKLQLPPV</sequence>
<dbReference type="AlphaFoldDB" id="A0A9Q9XD40"/>